<reference evidence="1 2" key="1">
    <citation type="journal article" date="2018" name="Nat. Ecol. Evol.">
        <title>Shark genomes provide insights into elasmobranch evolution and the origin of vertebrates.</title>
        <authorList>
            <person name="Hara Y"/>
            <person name="Yamaguchi K"/>
            <person name="Onimaru K"/>
            <person name="Kadota M"/>
            <person name="Koyanagi M"/>
            <person name="Keeley SD"/>
            <person name="Tatsumi K"/>
            <person name="Tanaka K"/>
            <person name="Motone F"/>
            <person name="Kageyama Y"/>
            <person name="Nozu R"/>
            <person name="Adachi N"/>
            <person name="Nishimura O"/>
            <person name="Nakagawa R"/>
            <person name="Tanegashima C"/>
            <person name="Kiyatake I"/>
            <person name="Matsumoto R"/>
            <person name="Murakumo K"/>
            <person name="Nishida K"/>
            <person name="Terakita A"/>
            <person name="Kuratani S"/>
            <person name="Sato K"/>
            <person name="Hyodo S Kuraku.S."/>
        </authorList>
    </citation>
    <scope>NUCLEOTIDE SEQUENCE [LARGE SCALE GENOMIC DNA]</scope>
</reference>
<evidence type="ECO:0000313" key="1">
    <source>
        <dbReference type="EMBL" id="GCC30327.1"/>
    </source>
</evidence>
<protein>
    <submittedName>
        <fullName evidence="1">Uncharacterized protein</fullName>
    </submittedName>
</protein>
<name>A0A401SIT0_CHIPU</name>
<dbReference type="EMBL" id="BEZZ01000297">
    <property type="protein sequence ID" value="GCC30327.1"/>
    <property type="molecule type" value="Genomic_DNA"/>
</dbReference>
<comment type="caution">
    <text evidence="1">The sequence shown here is derived from an EMBL/GenBank/DDBJ whole genome shotgun (WGS) entry which is preliminary data.</text>
</comment>
<keyword evidence="2" id="KW-1185">Reference proteome</keyword>
<dbReference type="Proteomes" id="UP000287033">
    <property type="component" value="Unassembled WGS sequence"/>
</dbReference>
<organism evidence="1 2">
    <name type="scientific">Chiloscyllium punctatum</name>
    <name type="common">Brownbanded bambooshark</name>
    <name type="synonym">Hemiscyllium punctatum</name>
    <dbReference type="NCBI Taxonomy" id="137246"/>
    <lineage>
        <taxon>Eukaryota</taxon>
        <taxon>Metazoa</taxon>
        <taxon>Chordata</taxon>
        <taxon>Craniata</taxon>
        <taxon>Vertebrata</taxon>
        <taxon>Chondrichthyes</taxon>
        <taxon>Elasmobranchii</taxon>
        <taxon>Galeomorphii</taxon>
        <taxon>Galeoidea</taxon>
        <taxon>Orectolobiformes</taxon>
        <taxon>Hemiscylliidae</taxon>
        <taxon>Chiloscyllium</taxon>
    </lineage>
</organism>
<accession>A0A401SIT0</accession>
<proteinExistence type="predicted"/>
<gene>
    <name evidence="1" type="ORF">chiPu_0008775</name>
</gene>
<dbReference type="AlphaFoldDB" id="A0A401SIT0"/>
<sequence length="108" mass="12363">MSFDLRLYFQAWKSDSGEAKKLICHFVREPALCLCEESQCGIRQIWKLTDDNIELTVKSHDLLPSPQRVTDPDKSGSAKNASFYGFLNALNKVDIKKTLTWNSEHGTW</sequence>
<evidence type="ECO:0000313" key="2">
    <source>
        <dbReference type="Proteomes" id="UP000287033"/>
    </source>
</evidence>